<feature type="chain" id="PRO_5039394085" evidence="1">
    <location>
        <begin position="26"/>
        <end position="358"/>
    </location>
</feature>
<dbReference type="Gene3D" id="2.60.40.1080">
    <property type="match status" value="1"/>
</dbReference>
<protein>
    <submittedName>
        <fullName evidence="3">Ig-like domain-containing protein</fullName>
    </submittedName>
</protein>
<feature type="domain" description="BIG2" evidence="2">
    <location>
        <begin position="122"/>
        <end position="198"/>
    </location>
</feature>
<dbReference type="Proteomes" id="UP000823865">
    <property type="component" value="Unassembled WGS sequence"/>
</dbReference>
<dbReference type="InterPro" id="IPR003343">
    <property type="entry name" value="Big_2"/>
</dbReference>
<evidence type="ECO:0000313" key="4">
    <source>
        <dbReference type="Proteomes" id="UP000823865"/>
    </source>
</evidence>
<dbReference type="EMBL" id="JAHLFU010000066">
    <property type="protein sequence ID" value="MBU3852894.1"/>
    <property type="molecule type" value="Genomic_DNA"/>
</dbReference>
<evidence type="ECO:0000313" key="3">
    <source>
        <dbReference type="EMBL" id="MBU3852894.1"/>
    </source>
</evidence>
<sequence>MKSVGYFLKMMMLVGTICSVQTANAQIKDGEAIVYEGKTATVSLGAPYQRTLKQATNISYSWRSENASYIAIKSSTKDYAVIEGKKPISSCRLYYDCQYFIDGFFRTMNFYYEITVEASTVKVTRILLNQSAVDMEVGGKLQLSATVYPTDATNRNVSWFSSNAAIASVNSYGLVTALSAGSTTITCSAADGSGKYTTCKIIVRSPVQEVVISDESGWTDIPSVANVRYERTFEKGWNSVCLPFAIDAELVGLQNARIALLNEVKTVGDAIYISYQVVNRVEAGVPCLVYVPVEQKVQISLNNVSLVSEPDESGLLKGVFMKTLIGKECYKLAPDGESFAVTKTPFAVCYPFRAYIKK</sequence>
<reference evidence="3" key="2">
    <citation type="submission" date="2021-04" db="EMBL/GenBank/DDBJ databases">
        <authorList>
            <person name="Gilroy R."/>
        </authorList>
    </citation>
    <scope>NUCLEOTIDE SEQUENCE</scope>
    <source>
        <strain evidence="3">G3-2149</strain>
    </source>
</reference>
<dbReference type="InterPro" id="IPR008964">
    <property type="entry name" value="Invasin/intimin_cell_adhesion"/>
</dbReference>
<comment type="caution">
    <text evidence="3">The sequence shown here is derived from an EMBL/GenBank/DDBJ whole genome shotgun (WGS) entry which is preliminary data.</text>
</comment>
<proteinExistence type="predicted"/>
<dbReference type="SMART" id="SM00635">
    <property type="entry name" value="BID_2"/>
    <property type="match status" value="1"/>
</dbReference>
<dbReference type="AlphaFoldDB" id="A0A9E2L538"/>
<evidence type="ECO:0000256" key="1">
    <source>
        <dbReference type="SAM" id="SignalP"/>
    </source>
</evidence>
<gene>
    <name evidence="3" type="ORF">H9789_03545</name>
</gene>
<accession>A0A9E2L538</accession>
<keyword evidence="1" id="KW-0732">Signal</keyword>
<dbReference type="Pfam" id="PF02368">
    <property type="entry name" value="Big_2"/>
    <property type="match status" value="1"/>
</dbReference>
<evidence type="ECO:0000259" key="2">
    <source>
        <dbReference type="SMART" id="SM00635"/>
    </source>
</evidence>
<reference evidence="3" key="1">
    <citation type="journal article" date="2021" name="PeerJ">
        <title>Extensive microbial diversity within the chicken gut microbiome revealed by metagenomics and culture.</title>
        <authorList>
            <person name="Gilroy R."/>
            <person name="Ravi A."/>
            <person name="Getino M."/>
            <person name="Pursley I."/>
            <person name="Horton D.L."/>
            <person name="Alikhan N.F."/>
            <person name="Baker D."/>
            <person name="Gharbi K."/>
            <person name="Hall N."/>
            <person name="Watson M."/>
            <person name="Adriaenssens E.M."/>
            <person name="Foster-Nyarko E."/>
            <person name="Jarju S."/>
            <person name="Secka A."/>
            <person name="Antonio M."/>
            <person name="Oren A."/>
            <person name="Chaudhuri R.R."/>
            <person name="La Ragione R."/>
            <person name="Hildebrand F."/>
            <person name="Pallen M.J."/>
        </authorList>
    </citation>
    <scope>NUCLEOTIDE SEQUENCE</scope>
    <source>
        <strain evidence="3">G3-2149</strain>
    </source>
</reference>
<organism evidence="3 4">
    <name type="scientific">Candidatus Paraprevotella stercoravium</name>
    <dbReference type="NCBI Taxonomy" id="2838725"/>
    <lineage>
        <taxon>Bacteria</taxon>
        <taxon>Pseudomonadati</taxon>
        <taxon>Bacteroidota</taxon>
        <taxon>Bacteroidia</taxon>
        <taxon>Bacteroidales</taxon>
        <taxon>Prevotellaceae</taxon>
        <taxon>Paraprevotella</taxon>
    </lineage>
</organism>
<name>A0A9E2L538_9BACT</name>
<feature type="signal peptide" evidence="1">
    <location>
        <begin position="1"/>
        <end position="25"/>
    </location>
</feature>
<dbReference type="SUPFAM" id="SSF49373">
    <property type="entry name" value="Invasin/intimin cell-adhesion fragments"/>
    <property type="match status" value="1"/>
</dbReference>